<feature type="domain" description="AAA+ ATPase" evidence="4">
    <location>
        <begin position="97"/>
        <end position="229"/>
    </location>
</feature>
<evidence type="ECO:0000256" key="2">
    <source>
        <dbReference type="ARBA" id="ARBA00022741"/>
    </source>
</evidence>
<dbReference type="CDD" id="cd00009">
    <property type="entry name" value="AAA"/>
    <property type="match status" value="1"/>
</dbReference>
<dbReference type="InterPro" id="IPR002611">
    <property type="entry name" value="IstB_ATP-bd"/>
</dbReference>
<evidence type="ECO:0000313" key="6">
    <source>
        <dbReference type="Proteomes" id="UP000289220"/>
    </source>
</evidence>
<dbReference type="PANTHER" id="PTHR30050">
    <property type="entry name" value="CHROMOSOMAL REPLICATION INITIATOR PROTEIN DNAA"/>
    <property type="match status" value="1"/>
</dbReference>
<dbReference type="GO" id="GO:0005524">
    <property type="term" value="F:ATP binding"/>
    <property type="evidence" value="ECO:0007669"/>
    <property type="project" value="UniProtKB-KW"/>
</dbReference>
<reference evidence="5 6" key="1">
    <citation type="submission" date="2018-11" db="EMBL/GenBank/DDBJ databases">
        <authorList>
            <person name="Peiro R."/>
            <person name="Begona"/>
            <person name="Cbmso G."/>
            <person name="Lopez M."/>
            <person name="Gonzalez S."/>
            <person name="Sacristan E."/>
            <person name="Castillo E."/>
        </authorList>
    </citation>
    <scope>NUCLEOTIDE SEQUENCE [LARGE SCALE GENOMIC DNA]</scope>
    <source>
        <strain evidence="5">Brev_genome</strain>
    </source>
</reference>
<dbReference type="GO" id="GO:0006260">
    <property type="term" value="P:DNA replication"/>
    <property type="evidence" value="ECO:0007669"/>
    <property type="project" value="TreeGrafter"/>
</dbReference>
<name>A0A7Z8Y1Q6_9CAUL</name>
<evidence type="ECO:0000313" key="5">
    <source>
        <dbReference type="EMBL" id="VDC49094.1"/>
    </source>
</evidence>
<keyword evidence="2" id="KW-0547">Nucleotide-binding</keyword>
<dbReference type="NCBIfam" id="NF038214">
    <property type="entry name" value="IS21_help_AAA"/>
    <property type="match status" value="1"/>
</dbReference>
<accession>A0A7Z8Y1Q6</accession>
<comment type="similarity">
    <text evidence="1">Belongs to the IS21/IS1162 putative ATP-binding protein family.</text>
</comment>
<dbReference type="Pfam" id="PF01695">
    <property type="entry name" value="IstB_IS21"/>
    <property type="match status" value="1"/>
</dbReference>
<dbReference type="Gene3D" id="3.40.50.300">
    <property type="entry name" value="P-loop containing nucleotide triphosphate hydrolases"/>
    <property type="match status" value="1"/>
</dbReference>
<dbReference type="Proteomes" id="UP000289220">
    <property type="component" value="Unassembled WGS sequence"/>
</dbReference>
<comment type="caution">
    <text evidence="5">The sequence shown here is derived from an EMBL/GenBank/DDBJ whole genome shotgun (WGS) entry which is preliminary data.</text>
</comment>
<sequence length="280" mass="30296">MQRHEMMAALTGLGLKGMAGAFDEAVTTGLQRKRTTMEILADLLRAETTHRHAASIRYRMAAARLPAVKDLDAFVFDDTPINEGLVRSLHSGAFLANRRNIVLVGGTGTGKTHLATAIIANVVRAGARGRYFNTVDLVNRLEEETRLGKAGALAAHLCRLDVVVLDELGYLPFARSGGQLLFHLISKLYERTSVIVTTNLAFGEWPTVFGDPKMTTALLDRITHHCDIVETGNEARVEPPVGLRPPYAPTLASGALVTSIPNLKRGSLLHADRGSLLDAD</sequence>
<dbReference type="AlphaFoldDB" id="A0A7Z8Y1Q6"/>
<organism evidence="5 6">
    <name type="scientific">Brevundimonas mediterranea</name>
    <dbReference type="NCBI Taxonomy" id="74329"/>
    <lineage>
        <taxon>Bacteria</taxon>
        <taxon>Pseudomonadati</taxon>
        <taxon>Pseudomonadota</taxon>
        <taxon>Alphaproteobacteria</taxon>
        <taxon>Caulobacterales</taxon>
        <taxon>Caulobacteraceae</taxon>
        <taxon>Brevundimonas</taxon>
    </lineage>
</organism>
<proteinExistence type="inferred from homology"/>
<dbReference type="SMART" id="SM00382">
    <property type="entry name" value="AAA"/>
    <property type="match status" value="1"/>
</dbReference>
<dbReference type="InterPro" id="IPR027417">
    <property type="entry name" value="P-loop_NTPase"/>
</dbReference>
<evidence type="ECO:0000259" key="4">
    <source>
        <dbReference type="SMART" id="SM00382"/>
    </source>
</evidence>
<dbReference type="PANTHER" id="PTHR30050:SF4">
    <property type="entry name" value="ATP-BINDING PROTEIN RV3427C IN INSERTION SEQUENCE-RELATED"/>
    <property type="match status" value="1"/>
</dbReference>
<dbReference type="PIRSF" id="PIRSF003073">
    <property type="entry name" value="DNAC_TnpB_IstB"/>
    <property type="match status" value="1"/>
</dbReference>
<keyword evidence="6" id="KW-1185">Reference proteome</keyword>
<keyword evidence="3 5" id="KW-0067">ATP-binding</keyword>
<dbReference type="EMBL" id="UXHF01000147">
    <property type="protein sequence ID" value="VDC49094.1"/>
    <property type="molecule type" value="Genomic_DNA"/>
</dbReference>
<evidence type="ECO:0000256" key="1">
    <source>
        <dbReference type="ARBA" id="ARBA00008059"/>
    </source>
</evidence>
<evidence type="ECO:0000256" key="3">
    <source>
        <dbReference type="ARBA" id="ARBA00022840"/>
    </source>
</evidence>
<dbReference type="InterPro" id="IPR028350">
    <property type="entry name" value="DNAC/IstB-like"/>
</dbReference>
<gene>
    <name evidence="5" type="ORF">BREV_BREV_03473</name>
</gene>
<dbReference type="SUPFAM" id="SSF52540">
    <property type="entry name" value="P-loop containing nucleoside triphosphate hydrolases"/>
    <property type="match status" value="1"/>
</dbReference>
<protein>
    <submittedName>
        <fullName evidence="5">Insertion sequence IS5376 putative ATP-binding protein</fullName>
    </submittedName>
</protein>
<dbReference type="InterPro" id="IPR003593">
    <property type="entry name" value="AAA+_ATPase"/>
</dbReference>
<dbReference type="InterPro" id="IPR047661">
    <property type="entry name" value="IstB"/>
</dbReference>